<dbReference type="EMBL" id="JAHUTI010001055">
    <property type="protein sequence ID" value="MED6232651.1"/>
    <property type="molecule type" value="Genomic_DNA"/>
</dbReference>
<feature type="signal peptide" evidence="1">
    <location>
        <begin position="1"/>
        <end position="20"/>
    </location>
</feature>
<evidence type="ECO:0000313" key="2">
    <source>
        <dbReference type="EMBL" id="MED6232651.1"/>
    </source>
</evidence>
<organism evidence="2 3">
    <name type="scientific">Ataeniobius toweri</name>
    <dbReference type="NCBI Taxonomy" id="208326"/>
    <lineage>
        <taxon>Eukaryota</taxon>
        <taxon>Metazoa</taxon>
        <taxon>Chordata</taxon>
        <taxon>Craniata</taxon>
        <taxon>Vertebrata</taxon>
        <taxon>Euteleostomi</taxon>
        <taxon>Actinopterygii</taxon>
        <taxon>Neopterygii</taxon>
        <taxon>Teleostei</taxon>
        <taxon>Neoteleostei</taxon>
        <taxon>Acanthomorphata</taxon>
        <taxon>Ovalentaria</taxon>
        <taxon>Atherinomorphae</taxon>
        <taxon>Cyprinodontiformes</taxon>
        <taxon>Goodeidae</taxon>
        <taxon>Ataeniobius</taxon>
    </lineage>
</organism>
<evidence type="ECO:0000256" key="1">
    <source>
        <dbReference type="SAM" id="SignalP"/>
    </source>
</evidence>
<evidence type="ECO:0000313" key="3">
    <source>
        <dbReference type="Proteomes" id="UP001345963"/>
    </source>
</evidence>
<gene>
    <name evidence="2" type="ORF">ATANTOWER_000558</name>
</gene>
<proteinExistence type="predicted"/>
<comment type="caution">
    <text evidence="2">The sequence shown here is derived from an EMBL/GenBank/DDBJ whole genome shotgun (WGS) entry which is preliminary data.</text>
</comment>
<keyword evidence="3" id="KW-1185">Reference proteome</keyword>
<keyword evidence="1" id="KW-0732">Signal</keyword>
<reference evidence="2 3" key="1">
    <citation type="submission" date="2021-07" db="EMBL/GenBank/DDBJ databases">
        <authorList>
            <person name="Palmer J.M."/>
        </authorList>
    </citation>
    <scope>NUCLEOTIDE SEQUENCE [LARGE SCALE GENOMIC DNA]</scope>
    <source>
        <strain evidence="2 3">AT_MEX2019</strain>
        <tissue evidence="2">Muscle</tissue>
    </source>
</reference>
<name>A0ABU7A476_9TELE</name>
<accession>A0ABU7A476</accession>
<feature type="chain" id="PRO_5045844728" description="Secreted protein" evidence="1">
    <location>
        <begin position="21"/>
        <end position="122"/>
    </location>
</feature>
<evidence type="ECO:0008006" key="4">
    <source>
        <dbReference type="Google" id="ProtNLM"/>
    </source>
</evidence>
<sequence>MILSPVCFTVGIMLTLSTDAQCCFCAKHISWNCCPKLPVWVCPTNTSYPEGFERFKPGLNVFFERKGFSLTSLHLNQEIWKIQRIVVTCKTHKVLDENLCCSLCVSVNLLGASFTMHQTSPL</sequence>
<protein>
    <recommendedName>
        <fullName evidence="4">Secreted protein</fullName>
    </recommendedName>
</protein>
<dbReference type="Proteomes" id="UP001345963">
    <property type="component" value="Unassembled WGS sequence"/>
</dbReference>